<evidence type="ECO:0000256" key="2">
    <source>
        <dbReference type="ARBA" id="ARBA00022630"/>
    </source>
</evidence>
<feature type="transmembrane region" description="Helical" evidence="5">
    <location>
        <begin position="7"/>
        <end position="25"/>
    </location>
</feature>
<dbReference type="InterPro" id="IPR002938">
    <property type="entry name" value="FAD-bd"/>
</dbReference>
<evidence type="ECO:0000313" key="8">
    <source>
        <dbReference type="Proteomes" id="UP001227192"/>
    </source>
</evidence>
<comment type="caution">
    <text evidence="7">The sequence shown here is derived from an EMBL/GenBank/DDBJ whole genome shotgun (WGS) entry which is preliminary data.</text>
</comment>
<dbReference type="AlphaFoldDB" id="A0AAI9TFP9"/>
<organism evidence="7 8">
    <name type="scientific">Penicillium thymicola</name>
    <dbReference type="NCBI Taxonomy" id="293382"/>
    <lineage>
        <taxon>Eukaryota</taxon>
        <taxon>Fungi</taxon>
        <taxon>Dikarya</taxon>
        <taxon>Ascomycota</taxon>
        <taxon>Pezizomycotina</taxon>
        <taxon>Eurotiomycetes</taxon>
        <taxon>Eurotiomycetidae</taxon>
        <taxon>Eurotiales</taxon>
        <taxon>Aspergillaceae</taxon>
        <taxon>Penicillium</taxon>
    </lineage>
</organism>
<dbReference type="Proteomes" id="UP001227192">
    <property type="component" value="Unassembled WGS sequence"/>
</dbReference>
<feature type="domain" description="FAD-binding" evidence="6">
    <location>
        <begin position="4"/>
        <end position="358"/>
    </location>
</feature>
<dbReference type="InterPro" id="IPR036188">
    <property type="entry name" value="FAD/NAD-bd_sf"/>
</dbReference>
<reference evidence="7" key="2">
    <citation type="journal article" date="2016" name="Fungal Biol.">
        <title>Ochratoxin A production by Penicillium thymicola.</title>
        <authorList>
            <person name="Nguyen H.D.T."/>
            <person name="McMullin D.R."/>
            <person name="Ponomareva E."/>
            <person name="Riley R."/>
            <person name="Pomraning K.R."/>
            <person name="Baker S.E."/>
            <person name="Seifert K.A."/>
        </authorList>
    </citation>
    <scope>NUCLEOTIDE SEQUENCE</scope>
    <source>
        <strain evidence="7">DAOM 180753</strain>
    </source>
</reference>
<evidence type="ECO:0000259" key="6">
    <source>
        <dbReference type="Pfam" id="PF01494"/>
    </source>
</evidence>
<evidence type="ECO:0000313" key="7">
    <source>
        <dbReference type="EMBL" id="KAJ9486171.1"/>
    </source>
</evidence>
<keyword evidence="3" id="KW-0274">FAD</keyword>
<evidence type="ECO:0000256" key="5">
    <source>
        <dbReference type="SAM" id="Phobius"/>
    </source>
</evidence>
<evidence type="ECO:0000256" key="1">
    <source>
        <dbReference type="ARBA" id="ARBA00001974"/>
    </source>
</evidence>
<reference evidence="7" key="1">
    <citation type="submission" date="2015-06" db="EMBL/GenBank/DDBJ databases">
        <authorList>
            <person name="Nguyen H."/>
        </authorList>
    </citation>
    <scope>NUCLEOTIDE SEQUENCE</scope>
    <source>
        <strain evidence="7">DAOM 180753</strain>
    </source>
</reference>
<comment type="cofactor">
    <cofactor evidence="1">
        <name>FAD</name>
        <dbReference type="ChEBI" id="CHEBI:57692"/>
    </cofactor>
</comment>
<dbReference type="GO" id="GO:0016709">
    <property type="term" value="F:oxidoreductase activity, acting on paired donors, with incorporation or reduction of molecular oxygen, NAD(P)H as one donor, and incorporation of one atom of oxygen"/>
    <property type="evidence" value="ECO:0007669"/>
    <property type="project" value="UniProtKB-ARBA"/>
</dbReference>
<dbReference type="PANTHER" id="PTHR43004:SF19">
    <property type="entry name" value="BINDING MONOOXYGENASE, PUTATIVE (JCVI)-RELATED"/>
    <property type="match status" value="1"/>
</dbReference>
<accession>A0AAI9TFP9</accession>
<proteinExistence type="predicted"/>
<dbReference type="GO" id="GO:0071949">
    <property type="term" value="F:FAD binding"/>
    <property type="evidence" value="ECO:0007669"/>
    <property type="project" value="InterPro"/>
</dbReference>
<name>A0AAI9TFP9_PENTH</name>
<dbReference type="SUPFAM" id="SSF51905">
    <property type="entry name" value="FAD/NAD(P)-binding domain"/>
    <property type="match status" value="1"/>
</dbReference>
<dbReference type="EMBL" id="LACB01000223">
    <property type="protein sequence ID" value="KAJ9486171.1"/>
    <property type="molecule type" value="Genomic_DNA"/>
</dbReference>
<dbReference type="Gene3D" id="3.50.50.60">
    <property type="entry name" value="FAD/NAD(P)-binding domain"/>
    <property type="match status" value="1"/>
</dbReference>
<gene>
    <name evidence="7" type="ORF">VN97_g7170</name>
</gene>
<dbReference type="Pfam" id="PF01494">
    <property type="entry name" value="FAD_binding_3"/>
    <property type="match status" value="1"/>
</dbReference>
<sequence length="527" mass="59401">MRPKTDVLIVGAGPTGLVLALWLHHQGVNVHIFDQADGPAKDSRAIFVHARIVELYRQLGLTEDLLALGYKLPASNLWVEAEHTSHVSLRDFGRELTPYPFMLIIPQADHERMLEKRLNDVGIYVSRGSKLQGFVDHGSSITATLFRESDESSTTHEASYIVGCDGAHSAVRRGIGARFEGETYKPLFYIADVEGKSDKYFNSEGHMVFSDDTFTQVFPYKKAGHARLVGITIPDNDDNDNGESPEPGHQITFDDIRPQIMQVMNIDITNVNWFATYRCHHRVTDKFRSNRAFLAGDAAHIHSPVGGQGMNTGIMDSVNLAWKLATVLNTNMTEEAKYQLLDSYESERRAFAMMIVKSTDMGFTTLTSKGFFPHILRNWLIPYLVPLLLKFDFARTKIFRGASQLICNYRGSSLSCIAEGTVQPGDRLPWVEINEVDNFSTLREVSWQLHIYGKSGSELEKWARERNAKAFTFRWHDQYGKVGLVKNAVYLLRPDQYIAGIFEGASAKAGLDKYFATRGFFPHPGRH</sequence>
<keyword evidence="2" id="KW-0285">Flavoprotein</keyword>
<keyword evidence="5" id="KW-0472">Membrane</keyword>
<evidence type="ECO:0000256" key="3">
    <source>
        <dbReference type="ARBA" id="ARBA00022827"/>
    </source>
</evidence>
<keyword evidence="4" id="KW-0560">Oxidoreductase</keyword>
<dbReference type="PANTHER" id="PTHR43004">
    <property type="entry name" value="TRK SYSTEM POTASSIUM UPTAKE PROTEIN"/>
    <property type="match status" value="1"/>
</dbReference>
<protein>
    <recommendedName>
        <fullName evidence="6">FAD-binding domain-containing protein</fullName>
    </recommendedName>
</protein>
<dbReference type="Gene3D" id="3.30.70.2450">
    <property type="match status" value="1"/>
</dbReference>
<dbReference type="InterPro" id="IPR050641">
    <property type="entry name" value="RIFMO-like"/>
</dbReference>
<evidence type="ECO:0000256" key="4">
    <source>
        <dbReference type="ARBA" id="ARBA00023002"/>
    </source>
</evidence>
<keyword evidence="5" id="KW-0812">Transmembrane</keyword>
<keyword evidence="5" id="KW-1133">Transmembrane helix</keyword>
<keyword evidence="8" id="KW-1185">Reference proteome</keyword>
<dbReference type="PRINTS" id="PR00420">
    <property type="entry name" value="RNGMNOXGNASE"/>
</dbReference>